<dbReference type="Proteomes" id="UP000092695">
    <property type="component" value="Chromosome"/>
</dbReference>
<name>A0A193LC69_9GAMM</name>
<dbReference type="EMBL" id="CP016268">
    <property type="protein sequence ID" value="ANO50063.1"/>
    <property type="molecule type" value="Genomic_DNA"/>
</dbReference>
<gene>
    <name evidence="2" type="ORF">BA177_01450</name>
</gene>
<evidence type="ECO:0000313" key="3">
    <source>
        <dbReference type="Proteomes" id="UP000092695"/>
    </source>
</evidence>
<keyword evidence="3" id="KW-1185">Reference proteome</keyword>
<dbReference type="STRING" id="1548547.BA177_01450"/>
<sequence>MIDNELKAIDQALRPQRLLQEQLDHIFEPQRRLQEQFEKALATYGTVQEQFERAFEPQRRLQKQFDKALAPYGTVREQLDRAFAPQRRLREQLDGVFAPYRRIQEEFERYFGPLESYLNENSIADIEVGDDGSLVVSGEAVTSDEINSALVDFPREHSDPEEFYAQLFQKLQSVSARVSRAIVFLLVTYILSVAANLTTPVYQEWWKELSSIEPKAAKREIISSAKDLYTSEELAGYRFVYATTLHVRKSGNRNAEIIDELYLGRVVRVIEKSRRWTLIEYHDSVAGENKQGWVFTRYLRTFR</sequence>
<dbReference type="Gene3D" id="2.30.30.40">
    <property type="entry name" value="SH3 Domains"/>
    <property type="match status" value="1"/>
</dbReference>
<dbReference type="RefSeq" id="WP_068612102.1">
    <property type="nucleotide sequence ID" value="NZ_CP016268.1"/>
</dbReference>
<dbReference type="KEGG" id="woc:BA177_01450"/>
<feature type="domain" description="SH3b" evidence="1">
    <location>
        <begin position="244"/>
        <end position="299"/>
    </location>
</feature>
<dbReference type="Pfam" id="PF08239">
    <property type="entry name" value="SH3_3"/>
    <property type="match status" value="1"/>
</dbReference>
<protein>
    <recommendedName>
        <fullName evidence="1">SH3b domain-containing protein</fullName>
    </recommendedName>
</protein>
<proteinExistence type="predicted"/>
<dbReference type="OrthoDB" id="7058935at2"/>
<evidence type="ECO:0000313" key="2">
    <source>
        <dbReference type="EMBL" id="ANO50063.1"/>
    </source>
</evidence>
<accession>A0A193LC69</accession>
<reference evidence="2 3" key="1">
    <citation type="submission" date="2016-06" db="EMBL/GenBank/DDBJ databases">
        <title>Complete genome sequence of a deep-branching marine Gamma Proteobacterium Woeseia oceani type strain XK5.</title>
        <authorList>
            <person name="Mu D."/>
            <person name="Du Z."/>
        </authorList>
    </citation>
    <scope>NUCLEOTIDE SEQUENCE [LARGE SCALE GENOMIC DNA]</scope>
    <source>
        <strain evidence="2 3">XK5</strain>
    </source>
</reference>
<evidence type="ECO:0000259" key="1">
    <source>
        <dbReference type="Pfam" id="PF08239"/>
    </source>
</evidence>
<dbReference type="InterPro" id="IPR003646">
    <property type="entry name" value="SH3-like_bac-type"/>
</dbReference>
<organism evidence="2 3">
    <name type="scientific">Woeseia oceani</name>
    <dbReference type="NCBI Taxonomy" id="1548547"/>
    <lineage>
        <taxon>Bacteria</taxon>
        <taxon>Pseudomonadati</taxon>
        <taxon>Pseudomonadota</taxon>
        <taxon>Gammaproteobacteria</taxon>
        <taxon>Woeseiales</taxon>
        <taxon>Woeseiaceae</taxon>
        <taxon>Woeseia</taxon>
    </lineage>
</organism>
<dbReference type="AlphaFoldDB" id="A0A193LC69"/>